<dbReference type="AlphaFoldDB" id="A0A9P3GGF9"/>
<feature type="compositionally biased region" description="Low complexity" evidence="1">
    <location>
        <begin position="27"/>
        <end position="51"/>
    </location>
</feature>
<feature type="region of interest" description="Disordered" evidence="1">
    <location>
        <begin position="132"/>
        <end position="156"/>
    </location>
</feature>
<feature type="region of interest" description="Disordered" evidence="1">
    <location>
        <begin position="460"/>
        <end position="513"/>
    </location>
</feature>
<feature type="compositionally biased region" description="Polar residues" evidence="1">
    <location>
        <begin position="90"/>
        <end position="101"/>
    </location>
</feature>
<dbReference type="PANTHER" id="PTHR48125:SF10">
    <property type="entry name" value="OS12G0136300 PROTEIN"/>
    <property type="match status" value="1"/>
</dbReference>
<dbReference type="OrthoDB" id="2434934at2759"/>
<feature type="compositionally biased region" description="Polar residues" evidence="1">
    <location>
        <begin position="569"/>
        <end position="578"/>
    </location>
</feature>
<feature type="compositionally biased region" description="Low complexity" evidence="1">
    <location>
        <begin position="477"/>
        <end position="489"/>
    </location>
</feature>
<name>A0A9P3GGF9_9APHY</name>
<keyword evidence="3" id="KW-1185">Reference proteome</keyword>
<feature type="compositionally biased region" description="Low complexity" evidence="1">
    <location>
        <begin position="551"/>
        <end position="568"/>
    </location>
</feature>
<proteinExistence type="predicted"/>
<feature type="region of interest" description="Disordered" evidence="1">
    <location>
        <begin position="1"/>
        <end position="119"/>
    </location>
</feature>
<protein>
    <submittedName>
        <fullName evidence="2">Uncharacterized protein</fullName>
    </submittedName>
</protein>
<evidence type="ECO:0000256" key="1">
    <source>
        <dbReference type="SAM" id="MobiDB-lite"/>
    </source>
</evidence>
<dbReference type="PANTHER" id="PTHR48125">
    <property type="entry name" value="LP07818P1"/>
    <property type="match status" value="1"/>
</dbReference>
<dbReference type="Proteomes" id="UP000703269">
    <property type="component" value="Unassembled WGS sequence"/>
</dbReference>
<gene>
    <name evidence="2" type="ORF">PsYK624_106600</name>
</gene>
<feature type="compositionally biased region" description="Basic and acidic residues" evidence="1">
    <location>
        <begin position="137"/>
        <end position="156"/>
    </location>
</feature>
<feature type="region of interest" description="Disordered" evidence="1">
    <location>
        <begin position="531"/>
        <end position="578"/>
    </location>
</feature>
<reference evidence="2 3" key="1">
    <citation type="submission" date="2021-08" db="EMBL/GenBank/DDBJ databases">
        <title>Draft Genome Sequence of Phanerochaete sordida strain YK-624.</title>
        <authorList>
            <person name="Mori T."/>
            <person name="Dohra H."/>
            <person name="Suzuki T."/>
            <person name="Kawagishi H."/>
            <person name="Hirai H."/>
        </authorList>
    </citation>
    <scope>NUCLEOTIDE SEQUENCE [LARGE SCALE GENOMIC DNA]</scope>
    <source>
        <strain evidence="2 3">YK-624</strain>
    </source>
</reference>
<organism evidence="2 3">
    <name type="scientific">Phanerochaete sordida</name>
    <dbReference type="NCBI Taxonomy" id="48140"/>
    <lineage>
        <taxon>Eukaryota</taxon>
        <taxon>Fungi</taxon>
        <taxon>Dikarya</taxon>
        <taxon>Basidiomycota</taxon>
        <taxon>Agaricomycotina</taxon>
        <taxon>Agaricomycetes</taxon>
        <taxon>Polyporales</taxon>
        <taxon>Phanerochaetaceae</taxon>
        <taxon>Phanerochaete</taxon>
    </lineage>
</organism>
<sequence>MFALLSRSRSKLNKSDVQLPAKPEPGAAAAVPTVDPTPETETAPAPEPSTTLSDAPLQPQVDDARPSASIYSSDERQDAPPDDALAASTADVSTAPTSEAAQDTEPELELKPQPPTNQRRFSFRPLAFKFMNGQAPSDERAKPILSTEEEHKKRLQVSDDRTRRIIRISNADKRAKESAVVVRSLIIGPNGTTLPKPKPVSKPKVERAKSQLLKPKSANRLIAHLRALPTESVNTAGEATAVGPAPPIRAVCLKVTDAEVDSRHFTTAGVTSVYSASYTQLKDVFDNMELVDLVTAPNMGLGASAEEPGLFSGAVPTAKTIIEGVEQVTPQLMALGYATGKALLPDHSGVHPPTDRMSVLTYWWGFEVCMPPASIQYLGNVPSIAHSAINILTALSVLNEGVREILPFVRYISTFIDTEYNMIKGQDQGKGVVCAATWLLPAALVPRPWDFTPAPIITIQPAPAEDPAKPTHDKPTNPDVPTSPTSPTDDLPESRPASPPTLLPPLNIHDSTFGDAAVNTAEPVDATPAAAVETAPEVAGDETPQAESELPAVAVVPPTPTSVQTASSLATTTTPNAV</sequence>
<feature type="compositionally biased region" description="Basic and acidic residues" evidence="1">
    <location>
        <begin position="466"/>
        <end position="476"/>
    </location>
</feature>
<evidence type="ECO:0000313" key="3">
    <source>
        <dbReference type="Proteomes" id="UP000703269"/>
    </source>
</evidence>
<accession>A0A9P3GGF9</accession>
<comment type="caution">
    <text evidence="2">The sequence shown here is derived from an EMBL/GenBank/DDBJ whole genome shotgun (WGS) entry which is preliminary data.</text>
</comment>
<evidence type="ECO:0000313" key="2">
    <source>
        <dbReference type="EMBL" id="GJE94490.1"/>
    </source>
</evidence>
<dbReference type="EMBL" id="BPQB01000040">
    <property type="protein sequence ID" value="GJE94490.1"/>
    <property type="molecule type" value="Genomic_DNA"/>
</dbReference>